<protein>
    <submittedName>
        <fullName evidence="12">Hybrid-cluster NAD(P)-dependent oxidoreductase</fullName>
    </submittedName>
</protein>
<accession>A0A1J4QDJ0</accession>
<dbReference type="InterPro" id="IPR001041">
    <property type="entry name" value="2Fe-2S_ferredoxin-type"/>
</dbReference>
<comment type="caution">
    <text evidence="12">The sequence shown here is derived from an EMBL/GenBank/DDBJ whole genome shotgun (WGS) entry which is preliminary data.</text>
</comment>
<dbReference type="InterPro" id="IPR008333">
    <property type="entry name" value="Cbr1-like_FAD-bd_dom"/>
</dbReference>
<dbReference type="SUPFAM" id="SSF54292">
    <property type="entry name" value="2Fe-2S ferredoxin-like"/>
    <property type="match status" value="1"/>
</dbReference>
<evidence type="ECO:0000256" key="5">
    <source>
        <dbReference type="ARBA" id="ARBA00022827"/>
    </source>
</evidence>
<organism evidence="12 13">
    <name type="scientific">Oceanisphaera psychrotolerans</name>
    <dbReference type="NCBI Taxonomy" id="1414654"/>
    <lineage>
        <taxon>Bacteria</taxon>
        <taxon>Pseudomonadati</taxon>
        <taxon>Pseudomonadota</taxon>
        <taxon>Gammaproteobacteria</taxon>
        <taxon>Aeromonadales</taxon>
        <taxon>Aeromonadaceae</taxon>
        <taxon>Oceanisphaera</taxon>
    </lineage>
</organism>
<dbReference type="InterPro" id="IPR039261">
    <property type="entry name" value="FNR_nucleotide-bd"/>
</dbReference>
<keyword evidence="13" id="KW-1185">Reference proteome</keyword>
<dbReference type="PROSITE" id="PS51384">
    <property type="entry name" value="FAD_FR"/>
    <property type="match status" value="1"/>
</dbReference>
<dbReference type="PROSITE" id="PS00197">
    <property type="entry name" value="2FE2S_FER_1"/>
    <property type="match status" value="1"/>
</dbReference>
<keyword evidence="5" id="KW-0274">FAD</keyword>
<feature type="domain" description="FAD-binding FR-type" evidence="11">
    <location>
        <begin position="16"/>
        <end position="119"/>
    </location>
</feature>
<dbReference type="InterPro" id="IPR017927">
    <property type="entry name" value="FAD-bd_FR_type"/>
</dbReference>
<evidence type="ECO:0000256" key="6">
    <source>
        <dbReference type="ARBA" id="ARBA00023002"/>
    </source>
</evidence>
<dbReference type="STRING" id="1414654.BFR47_02290"/>
<dbReference type="SUPFAM" id="SSF63380">
    <property type="entry name" value="Riboflavin synthase domain-like"/>
    <property type="match status" value="1"/>
</dbReference>
<evidence type="ECO:0000256" key="2">
    <source>
        <dbReference type="ARBA" id="ARBA00022630"/>
    </source>
</evidence>
<dbReference type="InterPro" id="IPR012675">
    <property type="entry name" value="Beta-grasp_dom_sf"/>
</dbReference>
<dbReference type="AlphaFoldDB" id="A0A1J4QDJ0"/>
<keyword evidence="4" id="KW-0479">Metal-binding</keyword>
<dbReference type="RefSeq" id="WP_071472793.1">
    <property type="nucleotide sequence ID" value="NZ_MDKE01000022.1"/>
</dbReference>
<dbReference type="GO" id="GO:0016491">
    <property type="term" value="F:oxidoreductase activity"/>
    <property type="evidence" value="ECO:0007669"/>
    <property type="project" value="UniProtKB-KW"/>
</dbReference>
<feature type="domain" description="2Fe-2S ferredoxin-type" evidence="10">
    <location>
        <begin position="282"/>
        <end position="368"/>
    </location>
</feature>
<comment type="similarity">
    <text evidence="9">In the N-terminal section; belongs to the FAD-binding oxidoreductase type 6 family.</text>
</comment>
<evidence type="ECO:0000256" key="4">
    <source>
        <dbReference type="ARBA" id="ARBA00022723"/>
    </source>
</evidence>
<dbReference type="Gene3D" id="3.10.20.30">
    <property type="match status" value="1"/>
</dbReference>
<dbReference type="CDD" id="cd06215">
    <property type="entry name" value="FNR_iron_sulfur_binding_1"/>
    <property type="match status" value="1"/>
</dbReference>
<dbReference type="InterPro" id="IPR036010">
    <property type="entry name" value="2Fe-2S_ferredoxin-like_sf"/>
</dbReference>
<dbReference type="PANTHER" id="PTHR47354:SF6">
    <property type="entry name" value="NADH OXIDOREDUCTASE HCR"/>
    <property type="match status" value="1"/>
</dbReference>
<evidence type="ECO:0000256" key="7">
    <source>
        <dbReference type="ARBA" id="ARBA00023004"/>
    </source>
</evidence>
<dbReference type="InterPro" id="IPR050415">
    <property type="entry name" value="MRET"/>
</dbReference>
<evidence type="ECO:0000313" key="13">
    <source>
        <dbReference type="Proteomes" id="UP000243073"/>
    </source>
</evidence>
<dbReference type="CDD" id="cd00207">
    <property type="entry name" value="fer2"/>
    <property type="match status" value="1"/>
</dbReference>
<dbReference type="InterPro" id="IPR017938">
    <property type="entry name" value="Riboflavin_synthase-like_b-brl"/>
</dbReference>
<dbReference type="OrthoDB" id="581532at2"/>
<dbReference type="GO" id="GO:0051537">
    <property type="term" value="F:2 iron, 2 sulfur cluster binding"/>
    <property type="evidence" value="ECO:0007669"/>
    <property type="project" value="UniProtKB-KW"/>
</dbReference>
<reference evidence="12 13" key="1">
    <citation type="submission" date="2016-07" db="EMBL/GenBank/DDBJ databases">
        <title>Draft Genome Sequence of Oceanisphaera psychrotolerans, isolated from coastal sediment samples.</title>
        <authorList>
            <person name="Zhuo S."/>
            <person name="Ruan Z."/>
        </authorList>
    </citation>
    <scope>NUCLEOTIDE SEQUENCE [LARGE SCALE GENOMIC DNA]</scope>
    <source>
        <strain evidence="12 13">LAM-WHM-ZC</strain>
    </source>
</reference>
<dbReference type="Pfam" id="PF00970">
    <property type="entry name" value="FAD_binding_6"/>
    <property type="match status" value="1"/>
</dbReference>
<dbReference type="Proteomes" id="UP000243073">
    <property type="component" value="Unassembled WGS sequence"/>
</dbReference>
<keyword evidence="6" id="KW-0560">Oxidoreductase</keyword>
<dbReference type="PRINTS" id="PR00410">
    <property type="entry name" value="PHEHYDRXLASE"/>
</dbReference>
<keyword evidence="7" id="KW-0408">Iron</keyword>
<comment type="cofactor">
    <cofactor evidence="1">
        <name>FAD</name>
        <dbReference type="ChEBI" id="CHEBI:57692"/>
    </cofactor>
</comment>
<dbReference type="Pfam" id="PF00175">
    <property type="entry name" value="NAD_binding_1"/>
    <property type="match status" value="1"/>
</dbReference>
<dbReference type="Pfam" id="PF00111">
    <property type="entry name" value="Fer2"/>
    <property type="match status" value="1"/>
</dbReference>
<dbReference type="PROSITE" id="PS51085">
    <property type="entry name" value="2FE2S_FER_2"/>
    <property type="match status" value="1"/>
</dbReference>
<evidence type="ECO:0000256" key="3">
    <source>
        <dbReference type="ARBA" id="ARBA00022714"/>
    </source>
</evidence>
<gene>
    <name evidence="12" type="ORF">BFR47_02290</name>
</gene>
<evidence type="ECO:0000259" key="11">
    <source>
        <dbReference type="PROSITE" id="PS51384"/>
    </source>
</evidence>
<dbReference type="PANTHER" id="PTHR47354">
    <property type="entry name" value="NADH OXIDOREDUCTASE HCR"/>
    <property type="match status" value="1"/>
</dbReference>
<dbReference type="InterPro" id="IPR001433">
    <property type="entry name" value="OxRdtase_FAD/NAD-bd"/>
</dbReference>
<dbReference type="SUPFAM" id="SSF52343">
    <property type="entry name" value="Ferredoxin reductase-like, C-terminal NADP-linked domain"/>
    <property type="match status" value="1"/>
</dbReference>
<dbReference type="Gene3D" id="2.40.30.10">
    <property type="entry name" value="Translation factors"/>
    <property type="match status" value="1"/>
</dbReference>
<sequence>MNQDFISPINTQTWSNGRHPVRCVRVIQETWDVRTFCFTAESPLLFFFKPGQFVTLELEIEGQTVMRSYTIASSPSVPYSFSITVKRVPGGEVSNWLHDNLNEGDALAVHGPVGNFNCIDFPNDKVLLLSGGVGITPVMSMARWWFDTNADVDIHFVHSARTPKDLVFYRELQHMDSRLNNIHLSLICERTDIGETWSGFKGYLSGSMLALIAPDFMEREVFCCGPAPYMRAVRTLLQNSGFPMDHYHEESFGATPVDVAEDVEEQVRDAVELAEELERTEERLTVSFQDSDLQVEIMPGETLHSAAAQVGLHIPKACGMGICGTCKVQVVKGEVTMEHNGGITDEDIEEGYVLSCCSVPKGNVEVAF</sequence>
<evidence type="ECO:0000259" key="10">
    <source>
        <dbReference type="PROSITE" id="PS51085"/>
    </source>
</evidence>
<dbReference type="EMBL" id="MDKE01000022">
    <property type="protein sequence ID" value="OIN09125.1"/>
    <property type="molecule type" value="Genomic_DNA"/>
</dbReference>
<name>A0A1J4QDJ0_9GAMM</name>
<proteinExistence type="inferred from homology"/>
<keyword evidence="2" id="KW-0285">Flavoprotein</keyword>
<evidence type="ECO:0000256" key="9">
    <source>
        <dbReference type="ARBA" id="ARBA00061434"/>
    </source>
</evidence>
<evidence type="ECO:0000256" key="1">
    <source>
        <dbReference type="ARBA" id="ARBA00001974"/>
    </source>
</evidence>
<evidence type="ECO:0000256" key="8">
    <source>
        <dbReference type="ARBA" id="ARBA00023014"/>
    </source>
</evidence>
<keyword evidence="8" id="KW-0411">Iron-sulfur</keyword>
<dbReference type="GO" id="GO:0046872">
    <property type="term" value="F:metal ion binding"/>
    <property type="evidence" value="ECO:0007669"/>
    <property type="project" value="UniProtKB-KW"/>
</dbReference>
<dbReference type="Gene3D" id="3.40.50.80">
    <property type="entry name" value="Nucleotide-binding domain of ferredoxin-NADP reductase (FNR) module"/>
    <property type="match status" value="1"/>
</dbReference>
<dbReference type="InterPro" id="IPR006058">
    <property type="entry name" value="2Fe2S_fd_BS"/>
</dbReference>
<evidence type="ECO:0000313" key="12">
    <source>
        <dbReference type="EMBL" id="OIN09125.1"/>
    </source>
</evidence>
<keyword evidence="3" id="KW-0001">2Fe-2S</keyword>